<dbReference type="GeneID" id="19171452"/>
<dbReference type="GO" id="GO:0003735">
    <property type="term" value="F:structural constituent of ribosome"/>
    <property type="evidence" value="ECO:0007669"/>
    <property type="project" value="InterPro"/>
</dbReference>
<feature type="region of interest" description="Disordered" evidence="9">
    <location>
        <begin position="38"/>
        <end position="76"/>
    </location>
</feature>
<comment type="caution">
    <text evidence="10">The sequence shown here is derived from an EMBL/GenBank/DDBJ whole genome shotgun (WGS) entry which is preliminary data.</text>
</comment>
<keyword evidence="5" id="KW-0687">Ribonucleoprotein</keyword>
<dbReference type="Proteomes" id="UP000019478">
    <property type="component" value="Unassembled WGS sequence"/>
</dbReference>
<protein>
    <recommendedName>
        <fullName evidence="7">Large ribosomal subunit protein uL29m</fullName>
    </recommendedName>
    <alternativeName>
        <fullName evidence="8">54S ribosomal protein L4, mitochondrial</fullName>
    </alternativeName>
</protein>
<evidence type="ECO:0000256" key="5">
    <source>
        <dbReference type="ARBA" id="ARBA00023274"/>
    </source>
</evidence>
<dbReference type="PANTHER" id="PTHR21183:SF18">
    <property type="entry name" value="LARGE RIBOSOMAL SUBUNIT PROTEIN UL29M"/>
    <property type="match status" value="1"/>
</dbReference>
<keyword evidence="4" id="KW-0496">Mitochondrion</keyword>
<sequence length="241" mass="27160">MASLARSFTPASAPTSVPLFLAPAFSRPQPIAALASQSRSYAARLDRRPKKDKNKQRGVSAIRRTGPRSTRGLWQHPLPVPVARDHRTTAAEYAGSEDHGLWGFFDQKRQSMLPPDEESSHGRAWTYQELSVKSFEDLHKLYWVCVKEQNRALTREKERKRVRAGYGALESEERVDAIRETMTLIREVLADRQLSYDQAHLLLKQLEVTEILEGPGSQDNFEQLPSTEAEQDSQSPPAAAP</sequence>
<evidence type="ECO:0000256" key="1">
    <source>
        <dbReference type="ARBA" id="ARBA00004173"/>
    </source>
</evidence>
<dbReference type="RefSeq" id="XP_007735652.1">
    <property type="nucleotide sequence ID" value="XM_007737462.1"/>
</dbReference>
<evidence type="ECO:0000256" key="2">
    <source>
        <dbReference type="ARBA" id="ARBA00009254"/>
    </source>
</evidence>
<organism evidence="10 11">
    <name type="scientific">Capronia epimyces CBS 606.96</name>
    <dbReference type="NCBI Taxonomy" id="1182542"/>
    <lineage>
        <taxon>Eukaryota</taxon>
        <taxon>Fungi</taxon>
        <taxon>Dikarya</taxon>
        <taxon>Ascomycota</taxon>
        <taxon>Pezizomycotina</taxon>
        <taxon>Eurotiomycetes</taxon>
        <taxon>Chaetothyriomycetidae</taxon>
        <taxon>Chaetothyriales</taxon>
        <taxon>Herpotrichiellaceae</taxon>
        <taxon>Capronia</taxon>
    </lineage>
</organism>
<comment type="similarity">
    <text evidence="2">Belongs to the universal ribosomal protein uL29 family.</text>
</comment>
<dbReference type="STRING" id="1182542.W9YFI7"/>
<dbReference type="eggNOG" id="KOG3331">
    <property type="taxonomic scope" value="Eukaryota"/>
</dbReference>
<dbReference type="OrthoDB" id="270763at2759"/>
<evidence type="ECO:0000256" key="8">
    <source>
        <dbReference type="ARBA" id="ARBA00035399"/>
    </source>
</evidence>
<comment type="subunit">
    <text evidence="6">Component of the mitochondrial large ribosomal subunit. Mature mitochondrial ribosomes consist of a small (37S) and a large (54S) subunit. The 37S subunit contains at least 33 different proteins and 1 molecule of RNA (15S). The 54S subunit contains at least 45 different proteins and 1 molecule of RNA (21S).</text>
</comment>
<dbReference type="GO" id="GO:0005762">
    <property type="term" value="C:mitochondrial large ribosomal subunit"/>
    <property type="evidence" value="ECO:0007669"/>
    <property type="project" value="TreeGrafter"/>
</dbReference>
<proteinExistence type="inferred from homology"/>
<evidence type="ECO:0000313" key="11">
    <source>
        <dbReference type="Proteomes" id="UP000019478"/>
    </source>
</evidence>
<evidence type="ECO:0000256" key="6">
    <source>
        <dbReference type="ARBA" id="ARBA00026009"/>
    </source>
</evidence>
<evidence type="ECO:0000256" key="4">
    <source>
        <dbReference type="ARBA" id="ARBA00023128"/>
    </source>
</evidence>
<feature type="compositionally biased region" description="Basic residues" evidence="9">
    <location>
        <begin position="47"/>
        <end position="56"/>
    </location>
</feature>
<dbReference type="EMBL" id="AMGY01000006">
    <property type="protein sequence ID" value="EXJ81064.1"/>
    <property type="molecule type" value="Genomic_DNA"/>
</dbReference>
<feature type="region of interest" description="Disordered" evidence="9">
    <location>
        <begin position="214"/>
        <end position="241"/>
    </location>
</feature>
<accession>W9YFI7</accession>
<dbReference type="AlphaFoldDB" id="W9YFI7"/>
<evidence type="ECO:0000256" key="7">
    <source>
        <dbReference type="ARBA" id="ARBA00035289"/>
    </source>
</evidence>
<evidence type="ECO:0000313" key="10">
    <source>
        <dbReference type="EMBL" id="EXJ81064.1"/>
    </source>
</evidence>
<evidence type="ECO:0000256" key="3">
    <source>
        <dbReference type="ARBA" id="ARBA00022980"/>
    </source>
</evidence>
<dbReference type="InterPro" id="IPR010729">
    <property type="entry name" value="Ribosomal_uL29_mit"/>
</dbReference>
<keyword evidence="3" id="KW-0689">Ribosomal protein</keyword>
<dbReference type="Pfam" id="PF06984">
    <property type="entry name" value="MRP-L47"/>
    <property type="match status" value="1"/>
</dbReference>
<comment type="subcellular location">
    <subcellularLocation>
        <location evidence="1">Mitochondrion</location>
    </subcellularLocation>
</comment>
<feature type="compositionally biased region" description="Polar residues" evidence="9">
    <location>
        <begin position="217"/>
        <end position="241"/>
    </location>
</feature>
<dbReference type="PANTHER" id="PTHR21183">
    <property type="entry name" value="RIBOSOMAL PROTEIN L47, MITOCHONDRIAL-RELATED"/>
    <property type="match status" value="1"/>
</dbReference>
<reference evidence="10 11" key="1">
    <citation type="submission" date="2013-03" db="EMBL/GenBank/DDBJ databases">
        <title>The Genome Sequence of Capronia epimyces CBS 606.96.</title>
        <authorList>
            <consortium name="The Broad Institute Genomics Platform"/>
            <person name="Cuomo C."/>
            <person name="de Hoog S."/>
            <person name="Gorbushina A."/>
            <person name="Walker B."/>
            <person name="Young S.K."/>
            <person name="Zeng Q."/>
            <person name="Gargeya S."/>
            <person name="Fitzgerald M."/>
            <person name="Haas B."/>
            <person name="Abouelleil A."/>
            <person name="Allen A.W."/>
            <person name="Alvarado L."/>
            <person name="Arachchi H.M."/>
            <person name="Berlin A.M."/>
            <person name="Chapman S.B."/>
            <person name="Gainer-Dewar J."/>
            <person name="Goldberg J."/>
            <person name="Griggs A."/>
            <person name="Gujja S."/>
            <person name="Hansen M."/>
            <person name="Howarth C."/>
            <person name="Imamovic A."/>
            <person name="Ireland A."/>
            <person name="Larimer J."/>
            <person name="McCowan C."/>
            <person name="Murphy C."/>
            <person name="Pearson M."/>
            <person name="Poon T.W."/>
            <person name="Priest M."/>
            <person name="Roberts A."/>
            <person name="Saif S."/>
            <person name="Shea T."/>
            <person name="Sisk P."/>
            <person name="Sykes S."/>
            <person name="Wortman J."/>
            <person name="Nusbaum C."/>
            <person name="Birren B."/>
        </authorList>
    </citation>
    <scope>NUCLEOTIDE SEQUENCE [LARGE SCALE GENOMIC DNA]</scope>
    <source>
        <strain evidence="10 11">CBS 606.96</strain>
    </source>
</reference>
<dbReference type="InterPro" id="IPR038340">
    <property type="entry name" value="MRP-L47_sf"/>
</dbReference>
<gene>
    <name evidence="10" type="ORF">A1O3_07352</name>
</gene>
<evidence type="ECO:0000256" key="9">
    <source>
        <dbReference type="SAM" id="MobiDB-lite"/>
    </source>
</evidence>
<dbReference type="GO" id="GO:0032543">
    <property type="term" value="P:mitochondrial translation"/>
    <property type="evidence" value="ECO:0007669"/>
    <property type="project" value="TreeGrafter"/>
</dbReference>
<keyword evidence="11" id="KW-1185">Reference proteome</keyword>
<name>W9YFI7_9EURO</name>
<dbReference type="Gene3D" id="6.10.330.20">
    <property type="match status" value="1"/>
</dbReference>
<dbReference type="HOGENOM" id="CLU_063281_0_1_1"/>